<name>A0ABR4NCS0_9FUNG</name>
<feature type="domain" description="GATOR1 complex protein NPRL3 C-terminal HTH" evidence="4">
    <location>
        <begin position="590"/>
        <end position="650"/>
    </location>
</feature>
<feature type="region of interest" description="Disordered" evidence="3">
    <location>
        <begin position="168"/>
        <end position="228"/>
    </location>
</feature>
<keyword evidence="2" id="KW-0469">Meiosis</keyword>
<dbReference type="Pfam" id="PF24064">
    <property type="entry name" value="HTH_NPRL3"/>
    <property type="match status" value="1"/>
</dbReference>
<evidence type="ECO:0000313" key="6">
    <source>
        <dbReference type="Proteomes" id="UP001527925"/>
    </source>
</evidence>
<dbReference type="Proteomes" id="UP001527925">
    <property type="component" value="Unassembled WGS sequence"/>
</dbReference>
<organism evidence="5 6">
    <name type="scientific">Polyrhizophydium stewartii</name>
    <dbReference type="NCBI Taxonomy" id="2732419"/>
    <lineage>
        <taxon>Eukaryota</taxon>
        <taxon>Fungi</taxon>
        <taxon>Fungi incertae sedis</taxon>
        <taxon>Chytridiomycota</taxon>
        <taxon>Chytridiomycota incertae sedis</taxon>
        <taxon>Chytridiomycetes</taxon>
        <taxon>Rhizophydiales</taxon>
        <taxon>Rhizophydiales incertae sedis</taxon>
        <taxon>Polyrhizophydium</taxon>
    </lineage>
</organism>
<gene>
    <name evidence="5" type="primary">npr3</name>
    <name evidence="5" type="ORF">HK105_202970</name>
</gene>
<dbReference type="Pfam" id="PF03666">
    <property type="entry name" value="NPR3"/>
    <property type="match status" value="1"/>
</dbReference>
<keyword evidence="6" id="KW-1185">Reference proteome</keyword>
<accession>A0ABR4NCS0</accession>
<proteinExistence type="inferred from homology"/>
<keyword evidence="2" id="KW-0732">Signal</keyword>
<evidence type="ECO:0000256" key="3">
    <source>
        <dbReference type="SAM" id="MobiDB-lite"/>
    </source>
</evidence>
<feature type="region of interest" description="Disordered" evidence="3">
    <location>
        <begin position="301"/>
        <end position="321"/>
    </location>
</feature>
<comment type="subcellular location">
    <subcellularLocation>
        <location evidence="2">Vacuole membrane</location>
        <topology evidence="2">Peripheral membrane protein</topology>
    </subcellularLocation>
</comment>
<evidence type="ECO:0000256" key="1">
    <source>
        <dbReference type="ARBA" id="ARBA00010546"/>
    </source>
</evidence>
<feature type="region of interest" description="Disordered" evidence="3">
    <location>
        <begin position="41"/>
        <end position="70"/>
    </location>
</feature>
<reference evidence="5 6" key="1">
    <citation type="submission" date="2023-09" db="EMBL/GenBank/DDBJ databases">
        <title>Pangenome analysis of Batrachochytrium dendrobatidis and related Chytrids.</title>
        <authorList>
            <person name="Yacoub M.N."/>
            <person name="Stajich J.E."/>
            <person name="James T.Y."/>
        </authorList>
    </citation>
    <scope>NUCLEOTIDE SEQUENCE [LARGE SCALE GENOMIC DNA]</scope>
    <source>
        <strain evidence="5 6">JEL0888</strain>
    </source>
</reference>
<dbReference type="EMBL" id="JADGIZ020000011">
    <property type="protein sequence ID" value="KAL2917306.1"/>
    <property type="molecule type" value="Genomic_DNA"/>
</dbReference>
<dbReference type="PANTHER" id="PTHR13153:SF5">
    <property type="entry name" value="GATOR COMPLEX PROTEIN NPRL3"/>
    <property type="match status" value="1"/>
</dbReference>
<dbReference type="InterPro" id="IPR056603">
    <property type="entry name" value="HTH_NPRL3"/>
</dbReference>
<dbReference type="PANTHER" id="PTHR13153">
    <property type="entry name" value="CGTHBA PROTEIN -14 GENE PROTEIN"/>
    <property type="match status" value="1"/>
</dbReference>
<comment type="function">
    <text evidence="2">Mediates inactivation of the TORC1 complex in response to amino acid starvation. Required for meiotic nuclear division.</text>
</comment>
<dbReference type="InterPro" id="IPR005365">
    <property type="entry name" value="Npr3"/>
</dbReference>
<feature type="compositionally biased region" description="Low complexity" evidence="3">
    <location>
        <begin position="168"/>
        <end position="177"/>
    </location>
</feature>
<protein>
    <recommendedName>
        <fullName evidence="2">Nitrogen permease regulator 3</fullName>
    </recommendedName>
    <alternativeName>
        <fullName evidence="2">Required for meiotic nuclear division protein 11</fullName>
    </alternativeName>
</protein>
<comment type="caution">
    <text evidence="5">The sequence shown here is derived from an EMBL/GenBank/DDBJ whole genome shotgun (WGS) entry which is preliminary data.</text>
</comment>
<sequence length="659" mass="71923">MVVLGVLVVALSSRGHQIVFRYPLDAARDRPPPELLLAPAAAAAPAAPPPQQRLHTPAHSRRGSDAPQSKTASTYLGFDCGFLSDVLSPKLALRDRPFHLSIDSIDFVGLPTQLNANRPGTGLRFARLVQKRKAVAAVRAHEATAAAAAAADRGAAALPAHQHPLAAASAAAQSSASVSGQPDNPPPVASPALSLHTLDPHPSAVPRGPGAQGLPPAASAPPHKPLRAGTQSQLTMFNLVFAMQADSHSGSNYDLEMAAIYDNVIAKVTAALKYEQLRRGYLRKETELILAIKDEYHARHAAHAPASHTNQAGMPSPASDDHEQLEQHLQLLILRQSSLARCVAHIYHALRGQMSPHLQINDSVSLTIRTHGLTPDTLQLADIPLIDEPAPDSLKQLPKLRPYLALLLLHHPEEIIAMLPADASPLLVELIQAVTPTLSFEQLQTTLGCSLSQIYRLAAHLYVWGKARIIHVVNSRNAYVVSPRAQLEQLASLAPEFKRSFKDLDLLGVMQQLSTPQQLTSMRRENRNVYLEAITFLMRKNLVVQLHMYIYLQVPSEIYQKTDAKDNSQALWDASKQGPMIIANPASPTDAEKAWIAEIARKHPKPVSSLFLRLVPYFNGRVHADEILFRENIEGKDLKAIITRFKNELVTTLHTEDPA</sequence>
<evidence type="ECO:0000313" key="5">
    <source>
        <dbReference type="EMBL" id="KAL2917306.1"/>
    </source>
</evidence>
<evidence type="ECO:0000259" key="4">
    <source>
        <dbReference type="Pfam" id="PF24064"/>
    </source>
</evidence>
<comment type="similarity">
    <text evidence="1 2">Belongs to the NPR3 family.</text>
</comment>
<evidence type="ECO:0000256" key="2">
    <source>
        <dbReference type="RuleBase" id="RU368069"/>
    </source>
</evidence>